<proteinExistence type="predicted"/>
<dbReference type="GO" id="GO:0006351">
    <property type="term" value="P:DNA-templated transcription"/>
    <property type="evidence" value="ECO:0007669"/>
    <property type="project" value="InterPro"/>
</dbReference>
<dbReference type="CDD" id="cd14653">
    <property type="entry name" value="ZIP_Gal4p-like"/>
    <property type="match status" value="1"/>
</dbReference>
<feature type="region of interest" description="Disordered" evidence="8">
    <location>
        <begin position="618"/>
        <end position="650"/>
    </location>
</feature>
<comment type="caution">
    <text evidence="10">The sequence shown here is derived from an EMBL/GenBank/DDBJ whole genome shotgun (WGS) entry which is preliminary data.</text>
</comment>
<dbReference type="PANTHER" id="PTHR47782">
    <property type="entry name" value="ZN(II)2CYS6 TRANSCRIPTION FACTOR (EUROFUNG)-RELATED"/>
    <property type="match status" value="1"/>
</dbReference>
<keyword evidence="6" id="KW-0804">Transcription</keyword>
<name>A0A2S7YIN3_BEABA</name>
<protein>
    <recommendedName>
        <fullName evidence="9">Zn(2)-C6 fungal-type domain-containing protein</fullName>
    </recommendedName>
</protein>
<dbReference type="SMART" id="SM00066">
    <property type="entry name" value="GAL4"/>
    <property type="match status" value="1"/>
</dbReference>
<evidence type="ECO:0000256" key="2">
    <source>
        <dbReference type="ARBA" id="ARBA00022723"/>
    </source>
</evidence>
<keyword evidence="3" id="KW-0862">Zinc</keyword>
<keyword evidence="2" id="KW-0479">Metal-binding</keyword>
<dbReference type="EMBL" id="JRHA01000006">
    <property type="protein sequence ID" value="PQK16041.1"/>
    <property type="molecule type" value="Genomic_DNA"/>
</dbReference>
<dbReference type="Pfam" id="PF04082">
    <property type="entry name" value="Fungal_trans"/>
    <property type="match status" value="1"/>
</dbReference>
<evidence type="ECO:0000256" key="8">
    <source>
        <dbReference type="SAM" id="MobiDB-lite"/>
    </source>
</evidence>
<reference evidence="10 11" key="1">
    <citation type="submission" date="2016-07" db="EMBL/GenBank/DDBJ databases">
        <title>Comparative genomics of the entomopathogenic fungus Beauveria bassiana.</title>
        <authorList>
            <person name="Valero Jimenez C.A."/>
            <person name="Zwaan B.J."/>
            <person name="Van Kan J.A."/>
            <person name="Takken W."/>
            <person name="Debets A.J."/>
            <person name="Schoustra S.E."/>
            <person name="Koenraadt C.J."/>
        </authorList>
    </citation>
    <scope>NUCLEOTIDE SEQUENCE [LARGE SCALE GENOMIC DNA]</scope>
    <source>
        <strain evidence="10 11">ARSEF 8028</strain>
    </source>
</reference>
<dbReference type="SMART" id="SM00906">
    <property type="entry name" value="Fungal_trans"/>
    <property type="match status" value="1"/>
</dbReference>
<dbReference type="Gene3D" id="4.10.240.10">
    <property type="entry name" value="Zn(2)-C6 fungal-type DNA-binding domain"/>
    <property type="match status" value="1"/>
</dbReference>
<dbReference type="Pfam" id="PF00172">
    <property type="entry name" value="Zn_clus"/>
    <property type="match status" value="1"/>
</dbReference>
<dbReference type="GO" id="GO:0000981">
    <property type="term" value="F:DNA-binding transcription factor activity, RNA polymerase II-specific"/>
    <property type="evidence" value="ECO:0007669"/>
    <property type="project" value="InterPro"/>
</dbReference>
<dbReference type="InterPro" id="IPR001138">
    <property type="entry name" value="Zn2Cys6_DnaBD"/>
</dbReference>
<dbReference type="PANTHER" id="PTHR47782:SF1">
    <property type="entry name" value="PYRIMIDINE PATHWAY REGULATORY PROTEIN 1"/>
    <property type="match status" value="1"/>
</dbReference>
<evidence type="ECO:0000256" key="1">
    <source>
        <dbReference type="ARBA" id="ARBA00004123"/>
    </source>
</evidence>
<evidence type="ECO:0000313" key="10">
    <source>
        <dbReference type="EMBL" id="PQK16041.1"/>
    </source>
</evidence>
<dbReference type="OrthoDB" id="189997at2759"/>
<keyword evidence="7" id="KW-0539">Nucleus</keyword>
<evidence type="ECO:0000259" key="9">
    <source>
        <dbReference type="PROSITE" id="PS50048"/>
    </source>
</evidence>
<dbReference type="PROSITE" id="PS50048">
    <property type="entry name" value="ZN2_CY6_FUNGAL_2"/>
    <property type="match status" value="1"/>
</dbReference>
<keyword evidence="5" id="KW-0238">DNA-binding</keyword>
<dbReference type="Proteomes" id="UP000237441">
    <property type="component" value="Unassembled WGS sequence"/>
</dbReference>
<comment type="subcellular location">
    <subcellularLocation>
        <location evidence="1">Nucleus</location>
    </subcellularLocation>
</comment>
<feature type="domain" description="Zn(2)-C6 fungal-type" evidence="9">
    <location>
        <begin position="24"/>
        <end position="52"/>
    </location>
</feature>
<evidence type="ECO:0000256" key="6">
    <source>
        <dbReference type="ARBA" id="ARBA00023163"/>
    </source>
</evidence>
<feature type="compositionally biased region" description="Polar residues" evidence="8">
    <location>
        <begin position="618"/>
        <end position="630"/>
    </location>
</feature>
<organism evidence="10 11">
    <name type="scientific">Beauveria bassiana</name>
    <name type="common">White muscardine disease fungus</name>
    <name type="synonym">Tritirachium shiotae</name>
    <dbReference type="NCBI Taxonomy" id="176275"/>
    <lineage>
        <taxon>Eukaryota</taxon>
        <taxon>Fungi</taxon>
        <taxon>Dikarya</taxon>
        <taxon>Ascomycota</taxon>
        <taxon>Pezizomycotina</taxon>
        <taxon>Sordariomycetes</taxon>
        <taxon>Hypocreomycetidae</taxon>
        <taxon>Hypocreales</taxon>
        <taxon>Cordycipitaceae</taxon>
        <taxon>Beauveria</taxon>
    </lineage>
</organism>
<dbReference type="GO" id="GO:0045944">
    <property type="term" value="P:positive regulation of transcription by RNA polymerase II"/>
    <property type="evidence" value="ECO:0007669"/>
    <property type="project" value="TreeGrafter"/>
</dbReference>
<dbReference type="AlphaFoldDB" id="A0A2S7YIN3"/>
<dbReference type="InterPro" id="IPR052202">
    <property type="entry name" value="Yeast_MetPath_Reg"/>
</dbReference>
<evidence type="ECO:0000256" key="4">
    <source>
        <dbReference type="ARBA" id="ARBA00023015"/>
    </source>
</evidence>
<dbReference type="GO" id="GO:0008270">
    <property type="term" value="F:zinc ion binding"/>
    <property type="evidence" value="ECO:0007669"/>
    <property type="project" value="InterPro"/>
</dbReference>
<gene>
    <name evidence="10" type="ORF">BB8028_0006g03630</name>
</gene>
<evidence type="ECO:0000256" key="7">
    <source>
        <dbReference type="ARBA" id="ARBA00023242"/>
    </source>
</evidence>
<dbReference type="InterPro" id="IPR007219">
    <property type="entry name" value="XnlR_reg_dom"/>
</dbReference>
<evidence type="ECO:0000256" key="3">
    <source>
        <dbReference type="ARBA" id="ARBA00022833"/>
    </source>
</evidence>
<evidence type="ECO:0000313" key="11">
    <source>
        <dbReference type="Proteomes" id="UP000237441"/>
    </source>
</evidence>
<dbReference type="CDD" id="cd12148">
    <property type="entry name" value="fungal_TF_MHR"/>
    <property type="match status" value="1"/>
</dbReference>
<dbReference type="GO" id="GO:0043565">
    <property type="term" value="F:sequence-specific DNA binding"/>
    <property type="evidence" value="ECO:0007669"/>
    <property type="project" value="TreeGrafter"/>
</dbReference>
<dbReference type="SUPFAM" id="SSF57701">
    <property type="entry name" value="Zn2/Cys6 DNA-binding domain"/>
    <property type="match status" value="1"/>
</dbReference>
<keyword evidence="4" id="KW-0805">Transcription regulation</keyword>
<accession>A0A2S7YIN3</accession>
<sequence length="701" mass="78042">MPVDLSTPRRRTDSERRQARGKLACLRCQRRKIRCDGDLPTCKNCRNAGAACKDGLSTRLNDLPRAEISSLKSRIAWLESIVRQRCPDVNLETGQPQQSINPAMLDMSTLEPSDGINTNFADAPQTITEPDIISQLPRPALEQVLTGNSASAHEIGMLSLGASQDSRYIGPSSGYFLARVMLSKGRDPISGTDMQNIYTDIPGELIESCTGPLPLPPKRLAQRMCDAFFEFIHPQYPILHYQTTLDAVKHIYQNDNAAPVITFQVFMVLAIGAIALSMRSKVRLPSDSYCLAALEVFSRINIENSMQGLQCLLLLSIFALHSPCTRFNVWYLNYQCLAAVLDLGLQRNITVESGISLLEQEMRTRIFWNCILLDRTVCTIMGRPIGLRDEACELRLPQEIEDAMLATPLQTSSSSTRTLGIAYSIHLFRATKINSEIKYVANSIVQEAPRYAYPPQTNIHGWQDNVLRQLDGWLANIPSDGQHPNEFMQLVCRLRYHGLCLLLLRPSPAIPKPTADALVRCQKSATESIKILDQMYRQNLLIHNWISLHGLVLSVLTLLYCVKAEPEVARATQPDTLMGTISSALGILSATGEHWAAAKKCRDILEDLAKSTVQWLQTQSAPSSHQQPVQLRSRPSRTRAQITDQEVRDGSEGVEVPLFDAMEMDSMLQPFDGLFSDGESVNIDVMMQSLFQDFIPTSGAG</sequence>
<evidence type="ECO:0000256" key="5">
    <source>
        <dbReference type="ARBA" id="ARBA00023125"/>
    </source>
</evidence>
<dbReference type="CDD" id="cd00067">
    <property type="entry name" value="GAL4"/>
    <property type="match status" value="1"/>
</dbReference>
<dbReference type="GO" id="GO:0005634">
    <property type="term" value="C:nucleus"/>
    <property type="evidence" value="ECO:0007669"/>
    <property type="project" value="UniProtKB-SubCell"/>
</dbReference>
<dbReference type="InterPro" id="IPR036864">
    <property type="entry name" value="Zn2-C6_fun-type_DNA-bd_sf"/>
</dbReference>